<dbReference type="RefSeq" id="WP_203763222.1">
    <property type="nucleotide sequence ID" value="NZ_BAAAYJ010000075.1"/>
</dbReference>
<organism evidence="5 6">
    <name type="scientific">Actinoplanes nipponensis</name>
    <dbReference type="NCBI Taxonomy" id="135950"/>
    <lineage>
        <taxon>Bacteria</taxon>
        <taxon>Bacillati</taxon>
        <taxon>Actinomycetota</taxon>
        <taxon>Actinomycetes</taxon>
        <taxon>Micromonosporales</taxon>
        <taxon>Micromonosporaceae</taxon>
        <taxon>Actinoplanes</taxon>
    </lineage>
</organism>
<dbReference type="EMBL" id="BOMQ01000007">
    <property type="protein sequence ID" value="GIE46725.1"/>
    <property type="molecule type" value="Genomic_DNA"/>
</dbReference>
<gene>
    <name evidence="5" type="ORF">Ani05nite_02590</name>
</gene>
<dbReference type="InterPro" id="IPR001424">
    <property type="entry name" value="SOD_Cu_Zn_dom"/>
</dbReference>
<comment type="similarity">
    <text evidence="1">Belongs to the Cu-Zn superoxide dismutase family.</text>
</comment>
<sequence>MPSRALARFPLIALPPLAALALIGCAGPAGTATGSAVSPPPGSTPWLVSGAPSPARPSSAAAGPGAPAAEGTVSGTFLPFPQSARAVTYDPEVVPPGATVQLTIARTARGTTVRLTARGLVPRRAYGAHLHTRPCTATPADAGPHYQHDPDPRAAASPPSVDPAYANPRNEVWLDFTADAAGAATVTARQDWTFDEIEPPRSLIVHAEHTRTDAGKAGTAGPRVACLTLGTR</sequence>
<evidence type="ECO:0000256" key="1">
    <source>
        <dbReference type="ARBA" id="ARBA00010457"/>
    </source>
</evidence>
<name>A0A919JC94_9ACTN</name>
<accession>A0A919JC94</accession>
<dbReference type="InterPro" id="IPR036423">
    <property type="entry name" value="SOD-like_Cu/Zn_dom_sf"/>
</dbReference>
<protein>
    <recommendedName>
        <fullName evidence="4">Superoxide dismutase copper/zinc binding domain-containing protein</fullName>
    </recommendedName>
</protein>
<evidence type="ECO:0000313" key="6">
    <source>
        <dbReference type="Proteomes" id="UP000647172"/>
    </source>
</evidence>
<dbReference type="Gene3D" id="2.60.40.200">
    <property type="entry name" value="Superoxide dismutase, copper/zinc binding domain"/>
    <property type="match status" value="1"/>
</dbReference>
<feature type="signal peptide" evidence="3">
    <location>
        <begin position="1"/>
        <end position="31"/>
    </location>
</feature>
<feature type="compositionally biased region" description="Low complexity" evidence="2">
    <location>
        <begin position="49"/>
        <end position="69"/>
    </location>
</feature>
<dbReference type="GO" id="GO:0006801">
    <property type="term" value="P:superoxide metabolic process"/>
    <property type="evidence" value="ECO:0007669"/>
    <property type="project" value="InterPro"/>
</dbReference>
<dbReference type="AlphaFoldDB" id="A0A919JC94"/>
<dbReference type="GO" id="GO:0046872">
    <property type="term" value="F:metal ion binding"/>
    <property type="evidence" value="ECO:0007669"/>
    <property type="project" value="InterPro"/>
</dbReference>
<keyword evidence="6" id="KW-1185">Reference proteome</keyword>
<keyword evidence="3" id="KW-0732">Signal</keyword>
<dbReference type="PROSITE" id="PS51257">
    <property type="entry name" value="PROKAR_LIPOPROTEIN"/>
    <property type="match status" value="1"/>
</dbReference>
<comment type="caution">
    <text evidence="5">The sequence shown here is derived from an EMBL/GenBank/DDBJ whole genome shotgun (WGS) entry which is preliminary data.</text>
</comment>
<evidence type="ECO:0000259" key="4">
    <source>
        <dbReference type="Pfam" id="PF00080"/>
    </source>
</evidence>
<evidence type="ECO:0000313" key="5">
    <source>
        <dbReference type="EMBL" id="GIE46725.1"/>
    </source>
</evidence>
<evidence type="ECO:0000256" key="2">
    <source>
        <dbReference type="SAM" id="MobiDB-lite"/>
    </source>
</evidence>
<dbReference type="SUPFAM" id="SSF49329">
    <property type="entry name" value="Cu,Zn superoxide dismutase-like"/>
    <property type="match status" value="1"/>
</dbReference>
<proteinExistence type="inferred from homology"/>
<reference evidence="5" key="1">
    <citation type="submission" date="2021-01" db="EMBL/GenBank/DDBJ databases">
        <title>Whole genome shotgun sequence of Actinoplanes nipponensis NBRC 14063.</title>
        <authorList>
            <person name="Komaki H."/>
            <person name="Tamura T."/>
        </authorList>
    </citation>
    <scope>NUCLEOTIDE SEQUENCE</scope>
    <source>
        <strain evidence="5">NBRC 14063</strain>
    </source>
</reference>
<feature type="region of interest" description="Disordered" evidence="2">
    <location>
        <begin position="131"/>
        <end position="166"/>
    </location>
</feature>
<feature type="region of interest" description="Disordered" evidence="2">
    <location>
        <begin position="31"/>
        <end position="74"/>
    </location>
</feature>
<evidence type="ECO:0000256" key="3">
    <source>
        <dbReference type="SAM" id="SignalP"/>
    </source>
</evidence>
<dbReference type="Pfam" id="PF00080">
    <property type="entry name" value="Sod_Cu"/>
    <property type="match status" value="1"/>
</dbReference>
<feature type="compositionally biased region" description="Low complexity" evidence="2">
    <location>
        <begin position="153"/>
        <end position="166"/>
    </location>
</feature>
<feature type="domain" description="Superoxide dismutase copper/zinc binding" evidence="4">
    <location>
        <begin position="99"/>
        <end position="226"/>
    </location>
</feature>
<dbReference type="Proteomes" id="UP000647172">
    <property type="component" value="Unassembled WGS sequence"/>
</dbReference>
<feature type="chain" id="PRO_5037158282" description="Superoxide dismutase copper/zinc binding domain-containing protein" evidence="3">
    <location>
        <begin position="32"/>
        <end position="232"/>
    </location>
</feature>